<feature type="domain" description="Metalloenzyme" evidence="14">
    <location>
        <begin position="6"/>
        <end position="514"/>
    </location>
</feature>
<keyword evidence="5 9" id="KW-0479">Metal-binding</keyword>
<evidence type="ECO:0000256" key="7">
    <source>
        <dbReference type="ARBA" id="ARBA00023211"/>
    </source>
</evidence>
<dbReference type="FunFam" id="3.40.1450.10:FF:000002">
    <property type="entry name" value="2,3-bisphosphoglycerate-independent phosphoglycerate mutase"/>
    <property type="match status" value="1"/>
</dbReference>
<evidence type="ECO:0000256" key="13">
    <source>
        <dbReference type="PIRSR" id="PIRSR001492-3"/>
    </source>
</evidence>
<dbReference type="InterPro" id="IPR036646">
    <property type="entry name" value="PGAM_B_sf"/>
</dbReference>
<dbReference type="CDD" id="cd16010">
    <property type="entry name" value="iPGM"/>
    <property type="match status" value="1"/>
</dbReference>
<evidence type="ECO:0000256" key="1">
    <source>
        <dbReference type="ARBA" id="ARBA00000370"/>
    </source>
</evidence>
<dbReference type="AlphaFoldDB" id="A0A1F6MCI6"/>
<sequence>MSNNRPVVLVIFDGWGVAPPSSGNAIIAAVTPNFLEYLKQYPSMTLHASGTEVGLLFGEIGNSEVGHLNIGAGRIYYQSCPRINQEISSGAFFINQAFLHALLQAVQKKSALHLIGMLTSGNVHSSIDHLYALLELCKRNNFSNVFVHVILDGRDSKYNLGKTFVTKLIAKMKELGVGKIASISGRYYAMDRDNRWSRVEKAYRAMAEGLADVTSEDPLEAIQASYEKKVYDEEFVPTVITKNGQPVAKITAEDAAIFFNFRPDRARELTKAFVLPGFDKFSREYRQGLYFVTMTEYEKDLPAVLAYQPVVIHNCLAEVVSKAGLKQYHIAETEKYAHVTFFLNGTVEEPFPGEERKLIPSPGKSNYAEVPEMAGVEITKEMIKAIDSKKYHLLIVNIANPDMVGHTGDFNATVKAVEFSDKCLGEIVKHTLANQGVVVVTADHGNAEELINVQTGDVDKEHSTNPVPLIIIGKDFQGQAGPGGDPPEGDLSLLPPVGVLGDVAPTVLKLLGIQQPPEMSGTPLI</sequence>
<keyword evidence="7 9" id="KW-0464">Manganese</keyword>
<dbReference type="InterPro" id="IPR005995">
    <property type="entry name" value="Pgm_bpd_ind"/>
</dbReference>
<reference evidence="16 17" key="1">
    <citation type="journal article" date="2016" name="Nat. Commun.">
        <title>Thousands of microbial genomes shed light on interconnected biogeochemical processes in an aquifer system.</title>
        <authorList>
            <person name="Anantharaman K."/>
            <person name="Brown C.T."/>
            <person name="Hug L.A."/>
            <person name="Sharon I."/>
            <person name="Castelle C.J."/>
            <person name="Probst A.J."/>
            <person name="Thomas B.C."/>
            <person name="Singh A."/>
            <person name="Wilkins M.J."/>
            <person name="Karaoz U."/>
            <person name="Brodie E.L."/>
            <person name="Williams K.H."/>
            <person name="Hubbard S.S."/>
            <person name="Banfield J.F."/>
        </authorList>
    </citation>
    <scope>NUCLEOTIDE SEQUENCE [LARGE SCALE GENOMIC DNA]</scope>
</reference>
<dbReference type="Pfam" id="PF06415">
    <property type="entry name" value="iPGM_N"/>
    <property type="match status" value="1"/>
</dbReference>
<feature type="binding site" evidence="9 13">
    <location>
        <position position="13"/>
    </location>
    <ligand>
        <name>Mn(2+)</name>
        <dbReference type="ChEBI" id="CHEBI:29035"/>
        <label>2</label>
    </ligand>
</feature>
<evidence type="ECO:0000256" key="3">
    <source>
        <dbReference type="ARBA" id="ARBA00004798"/>
    </source>
</evidence>
<dbReference type="GO" id="GO:0006007">
    <property type="term" value="P:glucose catabolic process"/>
    <property type="evidence" value="ECO:0007669"/>
    <property type="project" value="InterPro"/>
</dbReference>
<feature type="binding site" evidence="9 13">
    <location>
        <position position="443"/>
    </location>
    <ligand>
        <name>Mn(2+)</name>
        <dbReference type="ChEBI" id="CHEBI:29035"/>
        <label>2</label>
    </ligand>
</feature>
<evidence type="ECO:0000259" key="14">
    <source>
        <dbReference type="Pfam" id="PF01676"/>
    </source>
</evidence>
<feature type="binding site" evidence="9 12">
    <location>
        <position position="124"/>
    </location>
    <ligand>
        <name>substrate</name>
    </ligand>
</feature>
<evidence type="ECO:0000256" key="4">
    <source>
        <dbReference type="ARBA" id="ARBA00008819"/>
    </source>
</evidence>
<feature type="active site" description="Phosphoserine intermediate" evidence="9 11">
    <location>
        <position position="63"/>
    </location>
</feature>
<keyword evidence="6 9" id="KW-0324">Glycolysis</keyword>
<evidence type="ECO:0000256" key="11">
    <source>
        <dbReference type="PIRSR" id="PIRSR001492-1"/>
    </source>
</evidence>
<feature type="domain" description="BPG-independent PGAM N-terminal" evidence="15">
    <location>
        <begin position="83"/>
        <end position="299"/>
    </location>
</feature>
<feature type="binding site" evidence="9 13">
    <location>
        <position position="462"/>
    </location>
    <ligand>
        <name>Mn(2+)</name>
        <dbReference type="ChEBI" id="CHEBI:29035"/>
        <label>1</label>
    </ligand>
</feature>
<evidence type="ECO:0000313" key="17">
    <source>
        <dbReference type="Proteomes" id="UP000176413"/>
    </source>
</evidence>
<dbReference type="GO" id="GO:0004619">
    <property type="term" value="F:phosphoglycerate mutase activity"/>
    <property type="evidence" value="ECO:0007669"/>
    <property type="project" value="UniProtKB-UniRule"/>
</dbReference>
<dbReference type="Gene3D" id="3.40.720.10">
    <property type="entry name" value="Alkaline Phosphatase, subunit A"/>
    <property type="match status" value="1"/>
</dbReference>
<dbReference type="InterPro" id="IPR017850">
    <property type="entry name" value="Alkaline_phosphatase_core_sf"/>
</dbReference>
<dbReference type="InterPro" id="IPR011258">
    <property type="entry name" value="BPG-indep_PGM_N"/>
</dbReference>
<evidence type="ECO:0000259" key="15">
    <source>
        <dbReference type="Pfam" id="PF06415"/>
    </source>
</evidence>
<dbReference type="UniPathway" id="UPA00109">
    <property type="reaction ID" value="UER00186"/>
</dbReference>
<name>A0A1F6MCI6_9BACT</name>
<feature type="binding site" evidence="9 13">
    <location>
        <position position="406"/>
    </location>
    <ligand>
        <name>Mn(2+)</name>
        <dbReference type="ChEBI" id="CHEBI:29035"/>
        <label>1</label>
    </ligand>
</feature>
<dbReference type="GO" id="GO:0005829">
    <property type="term" value="C:cytosol"/>
    <property type="evidence" value="ECO:0007669"/>
    <property type="project" value="TreeGrafter"/>
</dbReference>
<evidence type="ECO:0000313" key="16">
    <source>
        <dbReference type="EMBL" id="OGH69372.1"/>
    </source>
</evidence>
<dbReference type="SUPFAM" id="SSF64158">
    <property type="entry name" value="2,3-Bisphosphoglycerate-independent phosphoglycerate mutase, substrate-binding domain"/>
    <property type="match status" value="1"/>
</dbReference>
<accession>A0A1F6MCI6</accession>
<dbReference type="PIRSF" id="PIRSF001492">
    <property type="entry name" value="IPGAM"/>
    <property type="match status" value="1"/>
</dbReference>
<dbReference type="Gene3D" id="3.40.1450.10">
    <property type="entry name" value="BPG-independent phosphoglycerate mutase, domain B"/>
    <property type="match status" value="1"/>
</dbReference>
<dbReference type="NCBIfam" id="TIGR01307">
    <property type="entry name" value="pgm_bpd_ind"/>
    <property type="match status" value="1"/>
</dbReference>
<gene>
    <name evidence="9" type="primary">gpmI</name>
    <name evidence="16" type="ORF">A3D53_00045</name>
</gene>
<comment type="similarity">
    <text evidence="4 9">Belongs to the BPG-independent phosphoglycerate mutase family.</text>
</comment>
<feature type="binding site" evidence="9 12">
    <location>
        <position position="192"/>
    </location>
    <ligand>
        <name>substrate</name>
    </ligand>
</feature>
<dbReference type="GO" id="GO:0006096">
    <property type="term" value="P:glycolytic process"/>
    <property type="evidence" value="ECO:0007669"/>
    <property type="project" value="UniProtKB-UniRule"/>
</dbReference>
<evidence type="ECO:0000256" key="6">
    <source>
        <dbReference type="ARBA" id="ARBA00023152"/>
    </source>
</evidence>
<evidence type="ECO:0000256" key="12">
    <source>
        <dbReference type="PIRSR" id="PIRSR001492-2"/>
    </source>
</evidence>
<dbReference type="PANTHER" id="PTHR31637">
    <property type="entry name" value="2,3-BISPHOSPHOGLYCERATE-INDEPENDENT PHOSPHOGLYCERATE MUTASE"/>
    <property type="match status" value="1"/>
</dbReference>
<comment type="subunit">
    <text evidence="9">Monomer.</text>
</comment>
<feature type="binding site" evidence="9 13">
    <location>
        <position position="402"/>
    </location>
    <ligand>
        <name>Mn(2+)</name>
        <dbReference type="ChEBI" id="CHEBI:29035"/>
        <label>1</label>
    </ligand>
</feature>
<keyword evidence="8 9" id="KW-0413">Isomerase</keyword>
<dbReference type="PANTHER" id="PTHR31637:SF0">
    <property type="entry name" value="2,3-BISPHOSPHOGLYCERATE-INDEPENDENT PHOSPHOGLYCERATE MUTASE"/>
    <property type="match status" value="1"/>
</dbReference>
<evidence type="ECO:0000256" key="9">
    <source>
        <dbReference type="HAMAP-Rule" id="MF_01038"/>
    </source>
</evidence>
<comment type="catalytic activity">
    <reaction evidence="1 9">
        <text>(2R)-2-phosphoglycerate = (2R)-3-phosphoglycerate</text>
        <dbReference type="Rhea" id="RHEA:15901"/>
        <dbReference type="ChEBI" id="CHEBI:58272"/>
        <dbReference type="ChEBI" id="CHEBI:58289"/>
        <dbReference type="EC" id="5.4.2.12"/>
    </reaction>
</comment>
<evidence type="ECO:0000256" key="10">
    <source>
        <dbReference type="NCBIfam" id="TIGR01307"/>
    </source>
</evidence>
<protein>
    <recommendedName>
        <fullName evidence="9 10">2,3-bisphosphoglycerate-independent phosphoglycerate mutase</fullName>
        <shortName evidence="9">BPG-independent PGAM</shortName>
        <shortName evidence="9">Phosphoglyceromutase</shortName>
        <shortName evidence="9">iPGM</shortName>
        <ecNumber evidence="9 10">5.4.2.12</ecNumber>
    </recommendedName>
</protein>
<dbReference type="HAMAP" id="MF_01038">
    <property type="entry name" value="GpmI"/>
    <property type="match status" value="1"/>
</dbReference>
<dbReference type="Pfam" id="PF01676">
    <property type="entry name" value="Metalloenzyme"/>
    <property type="match status" value="1"/>
</dbReference>
<feature type="binding site" evidence="9 12">
    <location>
        <begin position="262"/>
        <end position="265"/>
    </location>
    <ligand>
        <name>substrate</name>
    </ligand>
</feature>
<comment type="caution">
    <text evidence="16">The sequence shown here is derived from an EMBL/GenBank/DDBJ whole genome shotgun (WGS) entry which is preliminary data.</text>
</comment>
<evidence type="ECO:0000256" key="5">
    <source>
        <dbReference type="ARBA" id="ARBA00022723"/>
    </source>
</evidence>
<feature type="binding site" evidence="9 12">
    <location>
        <begin position="154"/>
        <end position="155"/>
    </location>
    <ligand>
        <name>substrate</name>
    </ligand>
</feature>
<dbReference type="InterPro" id="IPR006124">
    <property type="entry name" value="Metalloenzyme"/>
</dbReference>
<dbReference type="Proteomes" id="UP000176413">
    <property type="component" value="Unassembled WGS sequence"/>
</dbReference>
<comment type="function">
    <text evidence="2 9">Catalyzes the interconversion of 2-phosphoglycerate and 3-phosphoglycerate.</text>
</comment>
<evidence type="ECO:0000256" key="8">
    <source>
        <dbReference type="ARBA" id="ARBA00023235"/>
    </source>
</evidence>
<feature type="binding site" evidence="9 13">
    <location>
        <position position="444"/>
    </location>
    <ligand>
        <name>Mn(2+)</name>
        <dbReference type="ChEBI" id="CHEBI:29035"/>
        <label>2</label>
    </ligand>
</feature>
<feature type="binding site" evidence="9 13">
    <location>
        <position position="63"/>
    </location>
    <ligand>
        <name>Mn(2+)</name>
        <dbReference type="ChEBI" id="CHEBI:29035"/>
        <label>2</label>
    </ligand>
</feature>
<proteinExistence type="inferred from homology"/>
<feature type="binding site" evidence="9 12">
    <location>
        <position position="335"/>
    </location>
    <ligand>
        <name>substrate</name>
    </ligand>
</feature>
<dbReference type="GO" id="GO:0030145">
    <property type="term" value="F:manganese ion binding"/>
    <property type="evidence" value="ECO:0007669"/>
    <property type="project" value="UniProtKB-UniRule"/>
</dbReference>
<feature type="binding site" evidence="9 12">
    <location>
        <position position="186"/>
    </location>
    <ligand>
        <name>substrate</name>
    </ligand>
</feature>
<dbReference type="SUPFAM" id="SSF53649">
    <property type="entry name" value="Alkaline phosphatase-like"/>
    <property type="match status" value="1"/>
</dbReference>
<organism evidence="16 17">
    <name type="scientific">Candidatus Magasanikbacteria bacterium RIFCSPHIGHO2_02_FULL_45_10</name>
    <dbReference type="NCBI Taxonomy" id="1798679"/>
    <lineage>
        <taxon>Bacteria</taxon>
        <taxon>Candidatus Magasanikiibacteriota</taxon>
    </lineage>
</organism>
<evidence type="ECO:0000256" key="2">
    <source>
        <dbReference type="ARBA" id="ARBA00002315"/>
    </source>
</evidence>
<dbReference type="EC" id="5.4.2.12" evidence="9 10"/>
<comment type="pathway">
    <text evidence="3 9">Carbohydrate degradation; glycolysis; pyruvate from D-glyceraldehyde 3-phosphate: step 3/5.</text>
</comment>
<comment type="cofactor">
    <cofactor evidence="9">
        <name>Mn(2+)</name>
        <dbReference type="ChEBI" id="CHEBI:29035"/>
    </cofactor>
    <text evidence="9">Binds 2 manganese ions per subunit.</text>
</comment>
<dbReference type="EMBL" id="MFQA01000003">
    <property type="protein sequence ID" value="OGH69372.1"/>
    <property type="molecule type" value="Genomic_DNA"/>
</dbReference>